<dbReference type="AlphaFoldDB" id="A0A1A8S604"/>
<evidence type="ECO:0000313" key="1">
    <source>
        <dbReference type="EMBL" id="SBS12964.1"/>
    </source>
</evidence>
<organism evidence="1">
    <name type="scientific">Nothobranchius rachovii</name>
    <name type="common">bluefin notho</name>
    <dbReference type="NCBI Taxonomy" id="451742"/>
    <lineage>
        <taxon>Eukaryota</taxon>
        <taxon>Metazoa</taxon>
        <taxon>Chordata</taxon>
        <taxon>Craniata</taxon>
        <taxon>Vertebrata</taxon>
        <taxon>Euteleostomi</taxon>
        <taxon>Actinopterygii</taxon>
        <taxon>Neopterygii</taxon>
        <taxon>Teleostei</taxon>
        <taxon>Neoteleostei</taxon>
        <taxon>Acanthomorphata</taxon>
        <taxon>Ovalentaria</taxon>
        <taxon>Atherinomorphae</taxon>
        <taxon>Cyprinodontiformes</taxon>
        <taxon>Nothobranchiidae</taxon>
        <taxon>Nothobranchius</taxon>
    </lineage>
</organism>
<name>A0A1A8S604_9TELE</name>
<reference evidence="1" key="2">
    <citation type="submission" date="2016-06" db="EMBL/GenBank/DDBJ databases">
        <title>The genome of a short-lived fish provides insights into sex chromosome evolution and the genetic control of aging.</title>
        <authorList>
            <person name="Reichwald K."/>
            <person name="Felder M."/>
            <person name="Petzold A."/>
            <person name="Koch P."/>
            <person name="Groth M."/>
            <person name="Platzer M."/>
        </authorList>
    </citation>
    <scope>NUCLEOTIDE SEQUENCE</scope>
    <source>
        <tissue evidence="1">Brain</tissue>
    </source>
</reference>
<protein>
    <submittedName>
        <fullName evidence="1">Uncharacterized protein</fullName>
    </submittedName>
</protein>
<proteinExistence type="predicted"/>
<feature type="non-terminal residue" evidence="1">
    <location>
        <position position="1"/>
    </location>
</feature>
<reference evidence="1" key="1">
    <citation type="submission" date="2016-05" db="EMBL/GenBank/DDBJ databases">
        <authorList>
            <person name="Lavstsen T."/>
            <person name="Jespersen J.S."/>
        </authorList>
    </citation>
    <scope>NUCLEOTIDE SEQUENCE</scope>
    <source>
        <tissue evidence="1">Brain</tissue>
    </source>
</reference>
<gene>
    <name evidence="1" type="primary">Nfu_g_1_005814</name>
</gene>
<dbReference type="EMBL" id="HAEH01021837">
    <property type="protein sequence ID" value="SBS12964.1"/>
    <property type="molecule type" value="Transcribed_RNA"/>
</dbReference>
<sequence length="47" mass="5620">HSEMWAHLPDGLLHFNTSPFIQGHWNVTKTTKRPKILYQIKTQKYKV</sequence>
<accession>A0A1A8S604</accession>